<accession>A0A3S2UNA3</accession>
<sequence>MQRRHLLSAAAALAAAAPLRAQGGWAAIEGAARGQTVVFNAWGGSERTNAYLQWVAAELKARHGVVLEHVKLADTAEFVRRIRAERAAGRARGSADLVWINGENFLTMKREGLLHGPWAEQLPNFALVDVQGKPTTRIDFAEPVEGLEAPWGMAQLSFFVDTARAPLPAPATLDGLLDWARRHPGRFTYPKPPQFVGTTFLKQAMATLNGDRSALARPHAPEAFAALTPALWRHLDALHPLLWRGGKAFPASPAAADQMLADGELAMGMSFNPNHAANAIAAKRFPATVRAFQLDGGTIGNTHFVAIPFNAPAQAGAQVVANFLLSPLAQARKADLSVWGDPTVLAVDRLPAAERALFAGAAMPGQVQQPAPVIPEPHGSWVEPLETAWLRRYGA</sequence>
<reference evidence="2 3" key="1">
    <citation type="submission" date="2019-01" db="EMBL/GenBank/DDBJ databases">
        <authorList>
            <person name="Chen W.-M."/>
        </authorList>
    </citation>
    <scope>NUCLEOTIDE SEQUENCE [LARGE SCALE GENOMIC DNA]</scope>
    <source>
        <strain evidence="2 3">ICH-3</strain>
    </source>
</reference>
<evidence type="ECO:0000313" key="3">
    <source>
        <dbReference type="Proteomes" id="UP000288178"/>
    </source>
</evidence>
<dbReference type="Proteomes" id="UP000288178">
    <property type="component" value="Unassembled WGS sequence"/>
</dbReference>
<keyword evidence="1" id="KW-0732">Signal</keyword>
<dbReference type="PANTHER" id="PTHR42779">
    <property type="entry name" value="PROTEIN YNJB"/>
    <property type="match status" value="1"/>
</dbReference>
<dbReference type="RefSeq" id="WP_128199916.1">
    <property type="nucleotide sequence ID" value="NZ_SACT01000007.1"/>
</dbReference>
<dbReference type="NCBIfam" id="NF008633">
    <property type="entry name" value="PRK11622.1"/>
    <property type="match status" value="1"/>
</dbReference>
<protein>
    <submittedName>
        <fullName evidence="2">ABC transporter substrate-binding protein</fullName>
    </submittedName>
</protein>
<name>A0A3S2UNA3_9BURK</name>
<dbReference type="PANTHER" id="PTHR42779:SF1">
    <property type="entry name" value="PROTEIN YNJB"/>
    <property type="match status" value="1"/>
</dbReference>
<feature type="chain" id="PRO_5018648798" evidence="1">
    <location>
        <begin position="22"/>
        <end position="395"/>
    </location>
</feature>
<dbReference type="EMBL" id="SACT01000007">
    <property type="protein sequence ID" value="RVT49744.1"/>
    <property type="molecule type" value="Genomic_DNA"/>
</dbReference>
<keyword evidence="3" id="KW-1185">Reference proteome</keyword>
<dbReference type="Gene3D" id="3.40.190.10">
    <property type="entry name" value="Periplasmic binding protein-like II"/>
    <property type="match status" value="2"/>
</dbReference>
<dbReference type="InterPro" id="IPR027020">
    <property type="entry name" value="YnjB"/>
</dbReference>
<dbReference type="Pfam" id="PF13416">
    <property type="entry name" value="SBP_bac_8"/>
    <property type="match status" value="1"/>
</dbReference>
<evidence type="ECO:0000256" key="1">
    <source>
        <dbReference type="SAM" id="SignalP"/>
    </source>
</evidence>
<comment type="caution">
    <text evidence="2">The sequence shown here is derived from an EMBL/GenBank/DDBJ whole genome shotgun (WGS) entry which is preliminary data.</text>
</comment>
<dbReference type="InterPro" id="IPR006059">
    <property type="entry name" value="SBP"/>
</dbReference>
<feature type="signal peptide" evidence="1">
    <location>
        <begin position="1"/>
        <end position="21"/>
    </location>
</feature>
<gene>
    <name evidence="2" type="ORF">ENE75_19080</name>
</gene>
<proteinExistence type="predicted"/>
<dbReference type="SUPFAM" id="SSF53850">
    <property type="entry name" value="Periplasmic binding protein-like II"/>
    <property type="match status" value="1"/>
</dbReference>
<organism evidence="2 3">
    <name type="scientific">Rubrivivax albus</name>
    <dbReference type="NCBI Taxonomy" id="2499835"/>
    <lineage>
        <taxon>Bacteria</taxon>
        <taxon>Pseudomonadati</taxon>
        <taxon>Pseudomonadota</taxon>
        <taxon>Betaproteobacteria</taxon>
        <taxon>Burkholderiales</taxon>
        <taxon>Sphaerotilaceae</taxon>
        <taxon>Rubrivivax</taxon>
    </lineage>
</organism>
<dbReference type="PIRSF" id="PIRSF029172">
    <property type="entry name" value="UCP029172_ABC_sbc_YnjB"/>
    <property type="match status" value="1"/>
</dbReference>
<dbReference type="AlphaFoldDB" id="A0A3S2UNA3"/>
<dbReference type="OrthoDB" id="3239593at2"/>
<evidence type="ECO:0000313" key="2">
    <source>
        <dbReference type="EMBL" id="RVT49744.1"/>
    </source>
</evidence>